<dbReference type="EMBL" id="FQXS01000003">
    <property type="protein sequence ID" value="SHH51048.1"/>
    <property type="molecule type" value="Genomic_DNA"/>
</dbReference>
<evidence type="ECO:0000313" key="2">
    <source>
        <dbReference type="EMBL" id="SHH51048.1"/>
    </source>
</evidence>
<evidence type="ECO:0000313" key="3">
    <source>
        <dbReference type="Proteomes" id="UP000184139"/>
    </source>
</evidence>
<keyword evidence="3" id="KW-1185">Reference proteome</keyword>
<organism evidence="2 3">
    <name type="scientific">Desulfofustis glycolicus DSM 9705</name>
    <dbReference type="NCBI Taxonomy" id="1121409"/>
    <lineage>
        <taxon>Bacteria</taxon>
        <taxon>Pseudomonadati</taxon>
        <taxon>Thermodesulfobacteriota</taxon>
        <taxon>Desulfobulbia</taxon>
        <taxon>Desulfobulbales</taxon>
        <taxon>Desulfocapsaceae</taxon>
        <taxon>Desulfofustis</taxon>
    </lineage>
</organism>
<proteinExistence type="predicted"/>
<keyword evidence="1" id="KW-0175">Coiled coil</keyword>
<reference evidence="2 3" key="1">
    <citation type="submission" date="2016-11" db="EMBL/GenBank/DDBJ databases">
        <authorList>
            <person name="Jaros S."/>
            <person name="Januszkiewicz K."/>
            <person name="Wedrychowicz H."/>
        </authorList>
    </citation>
    <scope>NUCLEOTIDE SEQUENCE [LARGE SCALE GENOMIC DNA]</scope>
    <source>
        <strain evidence="2 3">DSM 9705</strain>
    </source>
</reference>
<dbReference type="RefSeq" id="WP_073373502.1">
    <property type="nucleotide sequence ID" value="NZ_FQXS01000003.1"/>
</dbReference>
<name>A0A1M5TK41_9BACT</name>
<evidence type="ECO:0000256" key="1">
    <source>
        <dbReference type="SAM" id="Coils"/>
    </source>
</evidence>
<dbReference type="AlphaFoldDB" id="A0A1M5TK41"/>
<dbReference type="OrthoDB" id="5430180at2"/>
<sequence length="289" mass="33670">MEHPEQLPGAETVSKYLAAGNDRLKKIVGMVAYNVTAAAKQAAQALINDRERVSDVTDHLDGEFISELDMDQAEEIRTIMQIGQELQRYFDVTIMKLALRDFNEDLLRQIRDMEKREAEVRDREQDIERIIRKRISELRDQILKDSTTARGFFESALTKAEKVFDQNKITRFAYSAISVFQEEFFDLQGSNDVEQVTKLYQRAIEPFQITKMIMDKDGKLKKVVTNQFSEPCSQDLFLFFYKYYNELLEIYQTEGELPSSADELARIFHKKKKDISDIISDMQQIDKTS</sequence>
<feature type="coiled-coil region" evidence="1">
    <location>
        <begin position="103"/>
        <end position="133"/>
    </location>
</feature>
<accession>A0A1M5TK41</accession>
<gene>
    <name evidence="2" type="ORF">SAMN02745124_00763</name>
</gene>
<protein>
    <submittedName>
        <fullName evidence="2">Uncharacterized protein</fullName>
    </submittedName>
</protein>
<dbReference type="Proteomes" id="UP000184139">
    <property type="component" value="Unassembled WGS sequence"/>
</dbReference>